<sequence length="204" mass="23343">MTSIITGDIVASRKRYNPEEYLSKLRYALEIIQPKKSLWEIFRGDSFQVEIEDPLQVFWSTVYLKAVIKTVKNLDVRIAIGLGEKTFSTKNLSESNGSAFVNSGEIFENLKKEKTNLAIKTSSPFLDKELNTYFQLALIAMDNWTVNSAEVVQLTIENPKLNQQELGKLIGIKQNTISERQKRAYLEELKAFNEIFSLKIKSIL</sequence>
<evidence type="ECO:0008006" key="3">
    <source>
        <dbReference type="Google" id="ProtNLM"/>
    </source>
</evidence>
<dbReference type="Pfam" id="PF16264">
    <property type="entry name" value="SatD"/>
    <property type="match status" value="1"/>
</dbReference>
<dbReference type="EMBL" id="QKYV01000010">
    <property type="protein sequence ID" value="PZW37782.1"/>
    <property type="molecule type" value="Genomic_DNA"/>
</dbReference>
<comment type="caution">
    <text evidence="1">The sequence shown here is derived from an EMBL/GenBank/DDBJ whole genome shotgun (WGS) entry which is preliminary data.</text>
</comment>
<dbReference type="RefSeq" id="WP_111542053.1">
    <property type="nucleotide sequence ID" value="NZ_QKYV01000010.1"/>
</dbReference>
<name>A0A2W7HUK2_9FLAO</name>
<protein>
    <recommendedName>
        <fullName evidence="3">SatD family protein</fullName>
    </recommendedName>
</protein>
<proteinExistence type="predicted"/>
<evidence type="ECO:0000313" key="1">
    <source>
        <dbReference type="EMBL" id="PZW37782.1"/>
    </source>
</evidence>
<dbReference type="InterPro" id="IPR032580">
    <property type="entry name" value="SatD"/>
</dbReference>
<organism evidence="1 2">
    <name type="scientific">Mesonia algae</name>
    <dbReference type="NCBI Taxonomy" id="213248"/>
    <lineage>
        <taxon>Bacteria</taxon>
        <taxon>Pseudomonadati</taxon>
        <taxon>Bacteroidota</taxon>
        <taxon>Flavobacteriia</taxon>
        <taxon>Flavobacteriales</taxon>
        <taxon>Flavobacteriaceae</taxon>
        <taxon>Mesonia</taxon>
    </lineage>
</organism>
<dbReference type="Proteomes" id="UP000249542">
    <property type="component" value="Unassembled WGS sequence"/>
</dbReference>
<gene>
    <name evidence="1" type="ORF">LX95_02796</name>
</gene>
<evidence type="ECO:0000313" key="2">
    <source>
        <dbReference type="Proteomes" id="UP000249542"/>
    </source>
</evidence>
<reference evidence="1 2" key="1">
    <citation type="submission" date="2018-06" db="EMBL/GenBank/DDBJ databases">
        <title>Genomic Encyclopedia of Archaeal and Bacterial Type Strains, Phase II (KMG-II): from individual species to whole genera.</title>
        <authorList>
            <person name="Goeker M."/>
        </authorList>
    </citation>
    <scope>NUCLEOTIDE SEQUENCE [LARGE SCALE GENOMIC DNA]</scope>
    <source>
        <strain evidence="1 2">DSM 15361</strain>
    </source>
</reference>
<dbReference type="AlphaFoldDB" id="A0A2W7HUK2"/>
<accession>A0A2W7HUK2</accession>
<keyword evidence="2" id="KW-1185">Reference proteome</keyword>